<dbReference type="EMBL" id="LR797249">
    <property type="protein sequence ID" value="CAB4195770.1"/>
    <property type="molecule type" value="Genomic_DNA"/>
</dbReference>
<organism evidence="4">
    <name type="scientific">uncultured Caudovirales phage</name>
    <dbReference type="NCBI Taxonomy" id="2100421"/>
    <lineage>
        <taxon>Viruses</taxon>
        <taxon>Duplodnaviria</taxon>
        <taxon>Heunggongvirae</taxon>
        <taxon>Uroviricota</taxon>
        <taxon>Caudoviricetes</taxon>
        <taxon>Peduoviridae</taxon>
        <taxon>Maltschvirus</taxon>
        <taxon>Maltschvirus maltsch</taxon>
    </lineage>
</organism>
<proteinExistence type="predicted"/>
<evidence type="ECO:0000313" key="6">
    <source>
        <dbReference type="EMBL" id="CAB4210353.1"/>
    </source>
</evidence>
<protein>
    <submittedName>
        <fullName evidence="4">Uncharacterized protein</fullName>
    </submittedName>
</protein>
<sequence>MAYASKSGRARTSPSNPEAFGVCDRCAMWYNHVDLRWQFDWRGASLLNVGLLVCSPCYDDPQDQLRAIILPADPVPIQNPRVEYLETYESNTRVTSGQNTVDFWTGIPVPGGDVRITEESNDRVTQTTGEPPGGINQEPGTDPNAPGNDDPGLPYGFDQVPKTGPLT</sequence>
<evidence type="ECO:0000313" key="2">
    <source>
        <dbReference type="EMBL" id="CAB4155651.1"/>
    </source>
</evidence>
<accession>A0A6J5QG95</accession>
<evidence type="ECO:0000313" key="4">
    <source>
        <dbReference type="EMBL" id="CAB4181386.1"/>
    </source>
</evidence>
<dbReference type="EMBL" id="LR797372">
    <property type="protein sequence ID" value="CAB4210353.1"/>
    <property type="molecule type" value="Genomic_DNA"/>
</dbReference>
<reference evidence="4" key="1">
    <citation type="submission" date="2020-05" db="EMBL/GenBank/DDBJ databases">
        <authorList>
            <person name="Chiriac C."/>
            <person name="Salcher M."/>
            <person name="Ghai R."/>
            <person name="Kavagutti S V."/>
        </authorList>
    </citation>
    <scope>NUCLEOTIDE SEQUENCE</scope>
</reference>
<dbReference type="EMBL" id="LR796833">
    <property type="protein sequence ID" value="CAB4168782.1"/>
    <property type="molecule type" value="Genomic_DNA"/>
</dbReference>
<feature type="region of interest" description="Disordered" evidence="1">
    <location>
        <begin position="120"/>
        <end position="167"/>
    </location>
</feature>
<evidence type="ECO:0000313" key="5">
    <source>
        <dbReference type="EMBL" id="CAB4195770.1"/>
    </source>
</evidence>
<evidence type="ECO:0000256" key="1">
    <source>
        <dbReference type="SAM" id="MobiDB-lite"/>
    </source>
</evidence>
<evidence type="ECO:0000313" key="3">
    <source>
        <dbReference type="EMBL" id="CAB4168782.1"/>
    </source>
</evidence>
<name>A0A6J5QG95_9CAUD</name>
<gene>
    <name evidence="4" type="ORF">UFOVP1069_34</name>
    <name evidence="5" type="ORF">UFOVP1301_33</name>
    <name evidence="6" type="ORF">UFOVP1415_8</name>
    <name evidence="2" type="ORF">UFOVP663_18</name>
    <name evidence="3" type="ORF">UFOVP894_66</name>
</gene>
<dbReference type="EMBL" id="LR797012">
    <property type="protein sequence ID" value="CAB4181386.1"/>
    <property type="molecule type" value="Genomic_DNA"/>
</dbReference>
<dbReference type="EMBL" id="LR796633">
    <property type="protein sequence ID" value="CAB4155651.1"/>
    <property type="molecule type" value="Genomic_DNA"/>
</dbReference>